<dbReference type="KEGG" id="mint:C7M51_04284"/>
<gene>
    <name evidence="2" type="ORF">C7M51_04284</name>
</gene>
<protein>
    <recommendedName>
        <fullName evidence="4">Lipoprotein</fullName>
    </recommendedName>
</protein>
<dbReference type="OrthoDB" id="5998097at2"/>
<evidence type="ECO:0000313" key="3">
    <source>
        <dbReference type="Proteomes" id="UP000464053"/>
    </source>
</evidence>
<evidence type="ECO:0000313" key="2">
    <source>
        <dbReference type="EMBL" id="QHM73923.1"/>
    </source>
</evidence>
<dbReference type="RefSeq" id="WP_160623473.1">
    <property type="nucleotide sequence ID" value="NZ_CP028271.1"/>
</dbReference>
<feature type="signal peptide" evidence="1">
    <location>
        <begin position="1"/>
        <end position="23"/>
    </location>
</feature>
<feature type="chain" id="PRO_5026791223" description="Lipoprotein" evidence="1">
    <location>
        <begin position="24"/>
        <end position="382"/>
    </location>
</feature>
<proteinExistence type="predicted"/>
<keyword evidence="1" id="KW-0732">Signal</keyword>
<accession>A0A6P1Q5H3</accession>
<dbReference type="AlphaFoldDB" id="A0A6P1Q5H3"/>
<keyword evidence="3" id="KW-1185">Reference proteome</keyword>
<reference evidence="2 3" key="1">
    <citation type="submission" date="2018-03" db="EMBL/GenBank/DDBJ databases">
        <title>Pantoea intestinalis SRCM103226 isolated form the mealworm.</title>
        <authorList>
            <person name="Jeong D.-Y."/>
            <person name="Kim J.W."/>
        </authorList>
    </citation>
    <scope>NUCLEOTIDE SEQUENCE [LARGE SCALE GENOMIC DNA]</scope>
    <source>
        <strain evidence="2 3">SRCM103226</strain>
    </source>
</reference>
<organism evidence="2 3">
    <name type="scientific">Mixta intestinalis</name>
    <dbReference type="NCBI Taxonomy" id="1615494"/>
    <lineage>
        <taxon>Bacteria</taxon>
        <taxon>Pseudomonadati</taxon>
        <taxon>Pseudomonadota</taxon>
        <taxon>Gammaproteobacteria</taxon>
        <taxon>Enterobacterales</taxon>
        <taxon>Erwiniaceae</taxon>
        <taxon>Mixta</taxon>
    </lineage>
</organism>
<dbReference type="EMBL" id="CP028271">
    <property type="protein sequence ID" value="QHM73923.1"/>
    <property type="molecule type" value="Genomic_DNA"/>
</dbReference>
<sequence>MFFSLLTRLLFITALAGCSYAKAVELPDIYRAPLTPPAEEFTVLSPVNNPLDEEADGTLADKEAESAKEVVPSVNVTSADADTADINVAPAESRPNMIGISTETNDTVVPPLENHAAAQPSSQQLEDEDSRQNEIIARVWTTVRQRQLTPLPSECLSMSIVDDNDDPAWYLIDVRENRNHPACGGDPETTPHLFFFRAHKTDGVLQTDAGVEPEDFYPLEEQPAAALTMEDFAVQVNGVTLTLGQPWNEDVMMSLPPERARQALASEQNAETSYRYFQHRYDALLLIASNENWERLQRSADDRYIMQITLVDGSLTTHRGIHIGASAAEIVRSYGPGEPTERDGEQWLSWHLGEKTLSVRLSDGLVSQIVLSQLQQRPEAHH</sequence>
<name>A0A6P1Q5H3_9GAMM</name>
<dbReference type="Proteomes" id="UP000464053">
    <property type="component" value="Chromosome"/>
</dbReference>
<evidence type="ECO:0008006" key="4">
    <source>
        <dbReference type="Google" id="ProtNLM"/>
    </source>
</evidence>
<evidence type="ECO:0000256" key="1">
    <source>
        <dbReference type="SAM" id="SignalP"/>
    </source>
</evidence>